<keyword evidence="11" id="KW-1185">Reference proteome</keyword>
<proteinExistence type="inferred from homology"/>
<dbReference type="AlphaFoldDB" id="A0A554A457"/>
<accession>A0A554A457</accession>
<dbReference type="InterPro" id="IPR036291">
    <property type="entry name" value="NAD(P)-bd_dom_sf"/>
</dbReference>
<dbReference type="PANTHER" id="PTHR43000">
    <property type="entry name" value="DTDP-D-GLUCOSE 4,6-DEHYDRATASE-RELATED"/>
    <property type="match status" value="1"/>
</dbReference>
<name>A0A554A457_9BACI</name>
<comment type="caution">
    <text evidence="10">The sequence shown here is derived from an EMBL/GenBank/DDBJ whole genome shotgun (WGS) entry which is preliminary data.</text>
</comment>
<evidence type="ECO:0000256" key="8">
    <source>
        <dbReference type="RuleBase" id="RU004473"/>
    </source>
</evidence>
<dbReference type="RefSeq" id="WP_143846823.1">
    <property type="nucleotide sequence ID" value="NZ_VLXZ01000001.1"/>
</dbReference>
<evidence type="ECO:0000259" key="9">
    <source>
        <dbReference type="Pfam" id="PF16363"/>
    </source>
</evidence>
<evidence type="ECO:0000313" key="11">
    <source>
        <dbReference type="Proteomes" id="UP000318521"/>
    </source>
</evidence>
<evidence type="ECO:0000256" key="7">
    <source>
        <dbReference type="ARBA" id="ARBA00023239"/>
    </source>
</evidence>
<dbReference type="GO" id="GO:0008460">
    <property type="term" value="F:dTDP-glucose 4,6-dehydratase activity"/>
    <property type="evidence" value="ECO:0007669"/>
    <property type="project" value="UniProtKB-EC"/>
</dbReference>
<dbReference type="SUPFAM" id="SSF51735">
    <property type="entry name" value="NAD(P)-binding Rossmann-fold domains"/>
    <property type="match status" value="1"/>
</dbReference>
<dbReference type="GO" id="GO:0009225">
    <property type="term" value="P:nucleotide-sugar metabolic process"/>
    <property type="evidence" value="ECO:0007669"/>
    <property type="project" value="InterPro"/>
</dbReference>
<dbReference type="EMBL" id="VLXZ01000001">
    <property type="protein sequence ID" value="TSB48479.1"/>
    <property type="molecule type" value="Genomic_DNA"/>
</dbReference>
<comment type="cofactor">
    <cofactor evidence="2 8">
        <name>NAD(+)</name>
        <dbReference type="ChEBI" id="CHEBI:57540"/>
    </cofactor>
</comment>
<sequence length="326" mass="36798">MKLFVTGGAGFIGSHFIRYILDQYEDYEVINFDALTYAGNLDNVSSIADSPRYQFVHGDITNRAHIDQVMLTSSIDAVVHFAAESHVDRSIESPGKFVETNVIGTQNLLDCARLYGVGTFVHISTDEVYGTLPKEGYFTEETPLAPNSPYAASKASADMFVRAYYETYGMDTRITRCSNNYGPNQYREKLIPVTILRALDGLPIPLYGDGQNVRDWLHVHDHCTAIDAVLHKAKPGSVYNIGSNNEWNNIDLVEKILDYLEVPRNQIARVTDRLGHDRRYAIDASRIKGELGWQPMHTFEEGLKETIDWFTEKHRTASQMSQSYGN</sequence>
<evidence type="ECO:0000256" key="1">
    <source>
        <dbReference type="ARBA" id="ARBA00001539"/>
    </source>
</evidence>
<dbReference type="Gene3D" id="3.40.50.720">
    <property type="entry name" value="NAD(P)-binding Rossmann-like Domain"/>
    <property type="match status" value="1"/>
</dbReference>
<feature type="domain" description="NAD(P)-binding" evidence="9">
    <location>
        <begin position="4"/>
        <end position="306"/>
    </location>
</feature>
<evidence type="ECO:0000256" key="4">
    <source>
        <dbReference type="ARBA" id="ARBA00011990"/>
    </source>
</evidence>
<dbReference type="FunFam" id="3.40.50.720:FF:000304">
    <property type="entry name" value="UDP-glucose 4,6-dehydratase"/>
    <property type="match status" value="1"/>
</dbReference>
<dbReference type="Proteomes" id="UP000318521">
    <property type="component" value="Unassembled WGS sequence"/>
</dbReference>
<protein>
    <recommendedName>
        <fullName evidence="5 8">dTDP-glucose 4,6-dehydratase</fullName>
        <ecNumber evidence="4 8">4.2.1.46</ecNumber>
    </recommendedName>
</protein>
<dbReference type="InterPro" id="IPR016040">
    <property type="entry name" value="NAD(P)-bd_dom"/>
</dbReference>
<comment type="catalytic activity">
    <reaction evidence="1 8">
        <text>dTDP-alpha-D-glucose = dTDP-4-dehydro-6-deoxy-alpha-D-glucose + H2O</text>
        <dbReference type="Rhea" id="RHEA:17221"/>
        <dbReference type="ChEBI" id="CHEBI:15377"/>
        <dbReference type="ChEBI" id="CHEBI:57477"/>
        <dbReference type="ChEBI" id="CHEBI:57649"/>
        <dbReference type="EC" id="4.2.1.46"/>
    </reaction>
</comment>
<gene>
    <name evidence="10" type="primary">rfbB</name>
    <name evidence="10" type="ORF">FN960_02695</name>
</gene>
<dbReference type="OrthoDB" id="9811743at2"/>
<evidence type="ECO:0000256" key="2">
    <source>
        <dbReference type="ARBA" id="ARBA00001911"/>
    </source>
</evidence>
<organism evidence="10 11">
    <name type="scientific">Alkalicoccobacillus porphyridii</name>
    <dbReference type="NCBI Taxonomy" id="2597270"/>
    <lineage>
        <taxon>Bacteria</taxon>
        <taxon>Bacillati</taxon>
        <taxon>Bacillota</taxon>
        <taxon>Bacilli</taxon>
        <taxon>Bacillales</taxon>
        <taxon>Bacillaceae</taxon>
        <taxon>Alkalicoccobacillus</taxon>
    </lineage>
</organism>
<keyword evidence="6" id="KW-0520">NAD</keyword>
<dbReference type="InterPro" id="IPR005888">
    <property type="entry name" value="dTDP_Gluc_deHydtase"/>
</dbReference>
<dbReference type="Gene3D" id="3.90.25.10">
    <property type="entry name" value="UDP-galactose 4-epimerase, domain 1"/>
    <property type="match status" value="1"/>
</dbReference>
<dbReference type="EC" id="4.2.1.46" evidence="4 8"/>
<evidence type="ECO:0000313" key="10">
    <source>
        <dbReference type="EMBL" id="TSB48479.1"/>
    </source>
</evidence>
<dbReference type="Pfam" id="PF16363">
    <property type="entry name" value="GDP_Man_Dehyd"/>
    <property type="match status" value="1"/>
</dbReference>
<comment type="similarity">
    <text evidence="3 8">Belongs to the NAD(P)-dependent epimerase/dehydratase family. dTDP-glucose dehydratase subfamily.</text>
</comment>
<keyword evidence="7 8" id="KW-0456">Lyase</keyword>
<evidence type="ECO:0000256" key="6">
    <source>
        <dbReference type="ARBA" id="ARBA00023027"/>
    </source>
</evidence>
<dbReference type="CDD" id="cd05246">
    <property type="entry name" value="dTDP_GD_SDR_e"/>
    <property type="match status" value="1"/>
</dbReference>
<dbReference type="NCBIfam" id="TIGR01181">
    <property type="entry name" value="dTDP_gluc_dehyt"/>
    <property type="match status" value="1"/>
</dbReference>
<evidence type="ECO:0000256" key="5">
    <source>
        <dbReference type="ARBA" id="ARBA00016977"/>
    </source>
</evidence>
<reference evidence="10 11" key="1">
    <citation type="submission" date="2019-07" db="EMBL/GenBank/DDBJ databases">
        <authorList>
            <person name="Park Y.J."/>
            <person name="Jeong S.E."/>
            <person name="Jung H.S."/>
        </authorList>
    </citation>
    <scope>NUCLEOTIDE SEQUENCE [LARGE SCALE GENOMIC DNA]</scope>
    <source>
        <strain evidence="11">P16(2019)</strain>
    </source>
</reference>
<evidence type="ECO:0000256" key="3">
    <source>
        <dbReference type="ARBA" id="ARBA00008178"/>
    </source>
</evidence>